<protein>
    <submittedName>
        <fullName evidence="1">MULE domain-containing protein</fullName>
    </submittedName>
</protein>
<evidence type="ECO:0000313" key="2">
    <source>
        <dbReference type="Proteomes" id="UP000478052"/>
    </source>
</evidence>
<keyword evidence="2" id="KW-1185">Reference proteome</keyword>
<sequence>MGYHILDTYITEEALFPPNIWAQFSAELNLTTNACESFHSHLSQSFANTHPNIHHFTKALLDIQSFTYIKLNSINEPHNLRNSQSKTLQKYLKTIISSFKANNITIMQFVKAASKHYQSKF</sequence>
<name>A0A6G0VR14_APHCR</name>
<gene>
    <name evidence="1" type="ORF">FWK35_00035588</name>
</gene>
<dbReference type="EMBL" id="VUJU01012987">
    <property type="protein sequence ID" value="KAF0706209.1"/>
    <property type="molecule type" value="Genomic_DNA"/>
</dbReference>
<proteinExistence type="predicted"/>
<accession>A0A6G0VR14</accession>
<dbReference type="AlphaFoldDB" id="A0A6G0VR14"/>
<comment type="caution">
    <text evidence="1">The sequence shown here is derived from an EMBL/GenBank/DDBJ whole genome shotgun (WGS) entry which is preliminary data.</text>
</comment>
<dbReference type="OrthoDB" id="6617361at2759"/>
<dbReference type="Proteomes" id="UP000478052">
    <property type="component" value="Unassembled WGS sequence"/>
</dbReference>
<reference evidence="1 2" key="1">
    <citation type="submission" date="2019-08" db="EMBL/GenBank/DDBJ databases">
        <title>Whole genome of Aphis craccivora.</title>
        <authorList>
            <person name="Voronova N.V."/>
            <person name="Shulinski R.S."/>
            <person name="Bandarenka Y.V."/>
            <person name="Zhorov D.G."/>
            <person name="Warner D."/>
        </authorList>
    </citation>
    <scope>NUCLEOTIDE SEQUENCE [LARGE SCALE GENOMIC DNA]</scope>
    <source>
        <strain evidence="1">180601</strain>
        <tissue evidence="1">Whole Body</tissue>
    </source>
</reference>
<evidence type="ECO:0000313" key="1">
    <source>
        <dbReference type="EMBL" id="KAF0706209.1"/>
    </source>
</evidence>
<organism evidence="1 2">
    <name type="scientific">Aphis craccivora</name>
    <name type="common">Cowpea aphid</name>
    <dbReference type="NCBI Taxonomy" id="307492"/>
    <lineage>
        <taxon>Eukaryota</taxon>
        <taxon>Metazoa</taxon>
        <taxon>Ecdysozoa</taxon>
        <taxon>Arthropoda</taxon>
        <taxon>Hexapoda</taxon>
        <taxon>Insecta</taxon>
        <taxon>Pterygota</taxon>
        <taxon>Neoptera</taxon>
        <taxon>Paraneoptera</taxon>
        <taxon>Hemiptera</taxon>
        <taxon>Sternorrhyncha</taxon>
        <taxon>Aphidomorpha</taxon>
        <taxon>Aphidoidea</taxon>
        <taxon>Aphididae</taxon>
        <taxon>Aphidini</taxon>
        <taxon>Aphis</taxon>
        <taxon>Aphis</taxon>
    </lineage>
</organism>